<keyword evidence="2 5" id="KW-0540">Nuclease</keyword>
<feature type="binding site" evidence="5">
    <location>
        <position position="6"/>
    </location>
    <ligand>
        <name>Mg(2+)</name>
        <dbReference type="ChEBI" id="CHEBI:18420"/>
    </ligand>
</feature>
<evidence type="ECO:0000313" key="8">
    <source>
        <dbReference type="Proteomes" id="UP000515312"/>
    </source>
</evidence>
<dbReference type="GO" id="GO:0016788">
    <property type="term" value="F:hydrolase activity, acting on ester bonds"/>
    <property type="evidence" value="ECO:0007669"/>
    <property type="project" value="InterPro"/>
</dbReference>
<dbReference type="GO" id="GO:0045926">
    <property type="term" value="P:negative regulation of growth"/>
    <property type="evidence" value="ECO:0007669"/>
    <property type="project" value="UniProtKB-ARBA"/>
</dbReference>
<keyword evidence="5" id="KW-0460">Magnesium</keyword>
<evidence type="ECO:0000256" key="2">
    <source>
        <dbReference type="ARBA" id="ARBA00022722"/>
    </source>
</evidence>
<dbReference type="GO" id="GO:0004540">
    <property type="term" value="F:RNA nuclease activity"/>
    <property type="evidence" value="ECO:0007669"/>
    <property type="project" value="InterPro"/>
</dbReference>
<reference evidence="7 8" key="1">
    <citation type="submission" date="2020-08" db="EMBL/GenBank/DDBJ databases">
        <title>Edaphobacter telluris sp. nov. and Acidobacterium dinghuensis sp. nov., two acidobacteria isolated from forest soil.</title>
        <authorList>
            <person name="Fu J."/>
            <person name="Qiu L."/>
        </authorList>
    </citation>
    <scope>NUCLEOTIDE SEQUENCE [LARGE SCALE GENOMIC DNA]</scope>
    <source>
        <strain evidence="7">4Y35</strain>
    </source>
</reference>
<organism evidence="7 8">
    <name type="scientific">Alloacidobacterium dinghuense</name>
    <dbReference type="NCBI Taxonomy" id="2763107"/>
    <lineage>
        <taxon>Bacteria</taxon>
        <taxon>Pseudomonadati</taxon>
        <taxon>Acidobacteriota</taxon>
        <taxon>Terriglobia</taxon>
        <taxon>Terriglobales</taxon>
        <taxon>Acidobacteriaceae</taxon>
        <taxon>Alloacidobacterium</taxon>
    </lineage>
</organism>
<gene>
    <name evidence="5" type="primary">vapC</name>
    <name evidence="7" type="ORF">H7849_26110</name>
</gene>
<comment type="function">
    <text evidence="5">Toxic component of a toxin-antitoxin (TA) system. An RNase.</text>
</comment>
<dbReference type="Proteomes" id="UP000515312">
    <property type="component" value="Chromosome"/>
</dbReference>
<comment type="cofactor">
    <cofactor evidence="5">
        <name>Mg(2+)</name>
        <dbReference type="ChEBI" id="CHEBI:18420"/>
    </cofactor>
</comment>
<protein>
    <recommendedName>
        <fullName evidence="5">Ribonuclease VapC</fullName>
        <shortName evidence="5">RNase VapC</shortName>
        <ecNumber evidence="5">3.1.-.-</ecNumber>
    </recommendedName>
    <alternativeName>
        <fullName evidence="5">Toxin VapC</fullName>
    </alternativeName>
</protein>
<dbReference type="InterPro" id="IPR006226">
    <property type="entry name" value="Mtu_PIN"/>
</dbReference>
<dbReference type="NCBIfam" id="TIGR00028">
    <property type="entry name" value="Mtu_PIN_fam"/>
    <property type="match status" value="1"/>
</dbReference>
<feature type="domain" description="PIN" evidence="6">
    <location>
        <begin position="3"/>
        <end position="123"/>
    </location>
</feature>
<evidence type="ECO:0000256" key="4">
    <source>
        <dbReference type="ARBA" id="ARBA00022801"/>
    </source>
</evidence>
<evidence type="ECO:0000256" key="3">
    <source>
        <dbReference type="ARBA" id="ARBA00022723"/>
    </source>
</evidence>
<dbReference type="InterPro" id="IPR002716">
    <property type="entry name" value="PIN_dom"/>
</dbReference>
<comment type="similarity">
    <text evidence="5">Belongs to the PINc/VapC protein family.</text>
</comment>
<evidence type="ECO:0000256" key="1">
    <source>
        <dbReference type="ARBA" id="ARBA00022649"/>
    </source>
</evidence>
<keyword evidence="5" id="KW-0800">Toxin</keyword>
<feature type="binding site" evidence="5">
    <location>
        <position position="102"/>
    </location>
    <ligand>
        <name>Mg(2+)</name>
        <dbReference type="ChEBI" id="CHEBI:18420"/>
    </ligand>
</feature>
<name>A0A7G8BIN8_9BACT</name>
<evidence type="ECO:0000256" key="5">
    <source>
        <dbReference type="HAMAP-Rule" id="MF_00265"/>
    </source>
</evidence>
<dbReference type="AlphaFoldDB" id="A0A7G8BIN8"/>
<dbReference type="GO" id="GO:0090729">
    <property type="term" value="F:toxin activity"/>
    <property type="evidence" value="ECO:0007669"/>
    <property type="project" value="UniProtKB-KW"/>
</dbReference>
<dbReference type="GO" id="GO:0000287">
    <property type="term" value="F:magnesium ion binding"/>
    <property type="evidence" value="ECO:0007669"/>
    <property type="project" value="UniProtKB-UniRule"/>
</dbReference>
<keyword evidence="8" id="KW-1185">Reference proteome</keyword>
<dbReference type="KEGG" id="adin:H7849_26110"/>
<proteinExistence type="inferred from homology"/>
<dbReference type="InterPro" id="IPR029060">
    <property type="entry name" value="PIN-like_dom_sf"/>
</dbReference>
<evidence type="ECO:0000313" key="7">
    <source>
        <dbReference type="EMBL" id="QNI32408.1"/>
    </source>
</evidence>
<dbReference type="InterPro" id="IPR022907">
    <property type="entry name" value="VapC_family"/>
</dbReference>
<dbReference type="HAMAP" id="MF_00265">
    <property type="entry name" value="VapC_Nob1"/>
    <property type="match status" value="1"/>
</dbReference>
<keyword evidence="3 5" id="KW-0479">Metal-binding</keyword>
<dbReference type="Gene3D" id="3.40.50.1010">
    <property type="entry name" value="5'-nuclease"/>
    <property type="match status" value="1"/>
</dbReference>
<dbReference type="Pfam" id="PF01850">
    <property type="entry name" value="PIN"/>
    <property type="match status" value="1"/>
</dbReference>
<dbReference type="EC" id="3.1.-.-" evidence="5"/>
<keyword evidence="4 5" id="KW-0378">Hydrolase</keyword>
<keyword evidence="1 5" id="KW-1277">Toxin-antitoxin system</keyword>
<accession>A0A7G8BIN8</accession>
<evidence type="ECO:0000259" key="6">
    <source>
        <dbReference type="Pfam" id="PF01850"/>
    </source>
</evidence>
<dbReference type="RefSeq" id="WP_186743363.1">
    <property type="nucleotide sequence ID" value="NZ_CP060394.1"/>
</dbReference>
<dbReference type="EMBL" id="CP060394">
    <property type="protein sequence ID" value="QNI32408.1"/>
    <property type="molecule type" value="Genomic_DNA"/>
</dbReference>
<sequence length="133" mass="14727">MRYLLDVNALVALGLKNHEFHDRVAHWLRAEQFPPVATCSITELGFIRVLAQASAYGLSIAEARTVLLRLKKSRVMEFSYIADDQDVTYLPAWVTSAKQTTDGHLAQLARRNDAVLATLDGGIRGAFVISLSK</sequence>
<dbReference type="SUPFAM" id="SSF88723">
    <property type="entry name" value="PIN domain-like"/>
    <property type="match status" value="1"/>
</dbReference>